<proteinExistence type="predicted"/>
<dbReference type="InterPro" id="IPR005135">
    <property type="entry name" value="Endo/exonuclease/phosphatase"/>
</dbReference>
<dbReference type="OrthoDB" id="9813425at2"/>
<dbReference type="KEGG" id="rgr:FZ934_24620"/>
<dbReference type="GO" id="GO:0003824">
    <property type="term" value="F:catalytic activity"/>
    <property type="evidence" value="ECO:0007669"/>
    <property type="project" value="InterPro"/>
</dbReference>
<feature type="domain" description="Endonuclease/exonuclease/phosphatase" evidence="1">
    <location>
        <begin position="8"/>
        <end position="231"/>
    </location>
</feature>
<protein>
    <submittedName>
        <fullName evidence="2">EEP domain-containing protein</fullName>
    </submittedName>
</protein>
<dbReference type="InterPro" id="IPR036691">
    <property type="entry name" value="Endo/exonu/phosph_ase_sf"/>
</dbReference>
<organism evidence="2 3">
    <name type="scientific">Rhizobium grahamii</name>
    <dbReference type="NCBI Taxonomy" id="1120045"/>
    <lineage>
        <taxon>Bacteria</taxon>
        <taxon>Pseudomonadati</taxon>
        <taxon>Pseudomonadota</taxon>
        <taxon>Alphaproteobacteria</taxon>
        <taxon>Hyphomicrobiales</taxon>
        <taxon>Rhizobiaceae</taxon>
        <taxon>Rhizobium/Agrobacterium group</taxon>
        <taxon>Rhizobium</taxon>
    </lineage>
</organism>
<dbReference type="PANTHER" id="PTHR14859">
    <property type="entry name" value="CALCOFLUOR WHITE HYPERSENSITIVE PROTEIN PRECURSOR"/>
    <property type="match status" value="1"/>
</dbReference>
<dbReference type="EMBL" id="CP043499">
    <property type="protein sequence ID" value="QFY63440.1"/>
    <property type="molecule type" value="Genomic_DNA"/>
</dbReference>
<dbReference type="InterPro" id="IPR051916">
    <property type="entry name" value="GPI-anchor_lipid_remodeler"/>
</dbReference>
<geneLocation type="plasmid" evidence="2 3">
    <name>unnamed</name>
</geneLocation>
<dbReference type="RefSeq" id="WP_153273403.1">
    <property type="nucleotide sequence ID" value="NZ_CP043499.1"/>
</dbReference>
<keyword evidence="2" id="KW-0614">Plasmid</keyword>
<dbReference type="Pfam" id="PF03372">
    <property type="entry name" value="Exo_endo_phos"/>
    <property type="match status" value="1"/>
</dbReference>
<reference evidence="2 3" key="1">
    <citation type="submission" date="2019-08" db="EMBL/GenBank/DDBJ databases">
        <title>Prosopis cineraria nodule microbiome.</title>
        <authorList>
            <person name="Ali R."/>
            <person name="Chaluvadi S.R."/>
            <person name="Wang X."/>
        </authorList>
    </citation>
    <scope>NUCLEOTIDE SEQUENCE [LARGE SCALE GENOMIC DNA]</scope>
    <source>
        <strain evidence="2 3">BG7</strain>
        <plasmid evidence="2 3">unnamed</plasmid>
    </source>
</reference>
<dbReference type="PANTHER" id="PTHR14859:SF15">
    <property type="entry name" value="ENDONUCLEASE_EXONUCLEASE_PHOSPHATASE DOMAIN-CONTAINING PROTEIN"/>
    <property type="match status" value="1"/>
</dbReference>
<accession>A0A5Q0CGQ8</accession>
<dbReference type="GO" id="GO:0016020">
    <property type="term" value="C:membrane"/>
    <property type="evidence" value="ECO:0007669"/>
    <property type="project" value="GOC"/>
</dbReference>
<dbReference type="Gene3D" id="3.60.10.10">
    <property type="entry name" value="Endonuclease/exonuclease/phosphatase"/>
    <property type="match status" value="1"/>
</dbReference>
<gene>
    <name evidence="2" type="ORF">FZ934_24620</name>
</gene>
<dbReference type="Proteomes" id="UP000326881">
    <property type="component" value="Plasmid unnamed"/>
</dbReference>
<evidence type="ECO:0000313" key="2">
    <source>
        <dbReference type="EMBL" id="QFY63440.1"/>
    </source>
</evidence>
<dbReference type="SUPFAM" id="SSF56219">
    <property type="entry name" value="DNase I-like"/>
    <property type="match status" value="1"/>
</dbReference>
<evidence type="ECO:0000259" key="1">
    <source>
        <dbReference type="Pfam" id="PF03372"/>
    </source>
</evidence>
<name>A0A5Q0CGQ8_9HYPH</name>
<keyword evidence="3" id="KW-1185">Reference proteome</keyword>
<dbReference type="GO" id="GO:0006506">
    <property type="term" value="P:GPI anchor biosynthetic process"/>
    <property type="evidence" value="ECO:0007669"/>
    <property type="project" value="TreeGrafter"/>
</dbReference>
<evidence type="ECO:0000313" key="3">
    <source>
        <dbReference type="Proteomes" id="UP000326881"/>
    </source>
</evidence>
<sequence length="242" mass="26407">MENELRVLTYNVHSCVGTDRRLDLSRIAEVIANTGAHIVALQELDVGRLRTGGVDQARQIASELRMDAHFHPALTVAEERYGDAILSALPMRLLKAGPLPSVGETRGALLVEIEVSGQKMIVLNTHLGLRAGERVTQVATLLGDDWLGNTDLAESPVIVCGDFNAVPSSTAYKMLARRFIDARSVPGTRQRATYPSRMPFLRIDHVFVSEGIKVRTVNVANGARERRASDHLPLLVTLEAVG</sequence>
<dbReference type="AlphaFoldDB" id="A0A5Q0CGQ8"/>